<dbReference type="Proteomes" id="UP000760472">
    <property type="component" value="Unassembled WGS sequence"/>
</dbReference>
<dbReference type="InterPro" id="IPR040170">
    <property type="entry name" value="Cytosol_ACT"/>
</dbReference>
<comment type="caution">
    <text evidence="5">The sequence shown here is derived from an EMBL/GenBank/DDBJ whole genome shotgun (WGS) entry which is preliminary data.</text>
</comment>
<evidence type="ECO:0000313" key="6">
    <source>
        <dbReference type="Proteomes" id="UP000760472"/>
    </source>
</evidence>
<proteinExistence type="inferred from homology"/>
<organism evidence="5 6">
    <name type="scientific">Amphritea pacifica</name>
    <dbReference type="NCBI Taxonomy" id="2811233"/>
    <lineage>
        <taxon>Bacteria</taxon>
        <taxon>Pseudomonadati</taxon>
        <taxon>Pseudomonadota</taxon>
        <taxon>Gammaproteobacteria</taxon>
        <taxon>Oceanospirillales</taxon>
        <taxon>Oceanospirillaceae</taxon>
        <taxon>Amphritea</taxon>
    </lineage>
</organism>
<accession>A0ABS2W9B3</accession>
<dbReference type="PANTHER" id="PTHR11049:SF5">
    <property type="entry name" value="ACYL-COA THIOESTER HYDROLASE YCIA"/>
    <property type="match status" value="1"/>
</dbReference>
<evidence type="ECO:0000313" key="5">
    <source>
        <dbReference type="EMBL" id="MBN0988254.1"/>
    </source>
</evidence>
<dbReference type="PROSITE" id="PS51770">
    <property type="entry name" value="HOTDOG_ACOT"/>
    <property type="match status" value="1"/>
</dbReference>
<reference evidence="5 6" key="1">
    <citation type="submission" date="2021-02" db="EMBL/GenBank/DDBJ databases">
        <title>A novel species of genus Amphritea isolated from a fishpond in China.</title>
        <authorList>
            <person name="Lu H."/>
        </authorList>
    </citation>
    <scope>NUCLEOTIDE SEQUENCE [LARGE SCALE GENOMIC DNA]</scope>
    <source>
        <strain evidence="5 6">RP18W</strain>
    </source>
</reference>
<dbReference type="Pfam" id="PF03061">
    <property type="entry name" value="4HBT"/>
    <property type="match status" value="1"/>
</dbReference>
<evidence type="ECO:0000259" key="4">
    <source>
        <dbReference type="PROSITE" id="PS51770"/>
    </source>
</evidence>
<keyword evidence="2 3" id="KW-0378">Hydrolase</keyword>
<evidence type="ECO:0000256" key="2">
    <source>
        <dbReference type="ARBA" id="ARBA00022801"/>
    </source>
</evidence>
<protein>
    <submittedName>
        <fullName evidence="5">Acyl-CoA thioesterase</fullName>
    </submittedName>
</protein>
<dbReference type="RefSeq" id="WP_205212020.1">
    <property type="nucleotide sequence ID" value="NZ_JAFFZO010000039.1"/>
</dbReference>
<keyword evidence="6" id="KW-1185">Reference proteome</keyword>
<dbReference type="InterPro" id="IPR029069">
    <property type="entry name" value="HotDog_dom_sf"/>
</dbReference>
<evidence type="ECO:0000256" key="3">
    <source>
        <dbReference type="PROSITE-ProRule" id="PRU01106"/>
    </source>
</evidence>
<feature type="domain" description="HotDog ACOT-type" evidence="4">
    <location>
        <begin position="5"/>
        <end position="117"/>
    </location>
</feature>
<dbReference type="CDD" id="cd03442">
    <property type="entry name" value="BFIT_BACH"/>
    <property type="match status" value="1"/>
</dbReference>
<name>A0ABS2W9B3_9GAMM</name>
<gene>
    <name evidence="5" type="ORF">JW498_12845</name>
</gene>
<sequence length="128" mass="14153">MSKMPEGRPSLRTIAMPGDANPDGDIFGGWIMAQMDLASGSFASQEVRRRVVTVAVDAMTFHKPVYIGDDVSCFCKIVRYGNTSLVVHVETWVQRHHSELIEKVTEANFTFVAIGSDGRPQPVRTQSI</sequence>
<dbReference type="InterPro" id="IPR033120">
    <property type="entry name" value="HOTDOG_ACOT"/>
</dbReference>
<dbReference type="SUPFAM" id="SSF54637">
    <property type="entry name" value="Thioesterase/thiol ester dehydrase-isomerase"/>
    <property type="match status" value="1"/>
</dbReference>
<evidence type="ECO:0000256" key="1">
    <source>
        <dbReference type="ARBA" id="ARBA00010458"/>
    </source>
</evidence>
<dbReference type="EMBL" id="JAFFZP010000019">
    <property type="protein sequence ID" value="MBN0988254.1"/>
    <property type="molecule type" value="Genomic_DNA"/>
</dbReference>
<dbReference type="PANTHER" id="PTHR11049">
    <property type="entry name" value="ACYL COENZYME A THIOESTER HYDROLASE"/>
    <property type="match status" value="1"/>
</dbReference>
<dbReference type="Gene3D" id="3.10.129.10">
    <property type="entry name" value="Hotdog Thioesterase"/>
    <property type="match status" value="1"/>
</dbReference>
<dbReference type="InterPro" id="IPR006683">
    <property type="entry name" value="Thioestr_dom"/>
</dbReference>
<comment type="similarity">
    <text evidence="1">Belongs to the acyl coenzyme A hydrolase family.</text>
</comment>